<comment type="similarity">
    <text evidence="1 3">Belongs to the GcvH family.</text>
</comment>
<dbReference type="InterPro" id="IPR000089">
    <property type="entry name" value="Biotin_lipoyl"/>
</dbReference>
<dbReference type="NCBIfam" id="TIGR00527">
    <property type="entry name" value="gcvH"/>
    <property type="match status" value="1"/>
</dbReference>
<accession>A0A7Y9LJT4</accession>
<name>A0A7Y9LJT4_9BURK</name>
<dbReference type="PANTHER" id="PTHR11715">
    <property type="entry name" value="GLYCINE CLEAVAGE SYSTEM H PROTEIN"/>
    <property type="match status" value="1"/>
</dbReference>
<dbReference type="InterPro" id="IPR003016">
    <property type="entry name" value="2-oxoA_DH_lipoyl-BS"/>
</dbReference>
<dbReference type="InterPro" id="IPR017453">
    <property type="entry name" value="GCV_H_sub"/>
</dbReference>
<evidence type="ECO:0000313" key="6">
    <source>
        <dbReference type="EMBL" id="NYE82274.1"/>
    </source>
</evidence>
<dbReference type="EMBL" id="JACBYR010000001">
    <property type="protein sequence ID" value="NYE82274.1"/>
    <property type="molecule type" value="Genomic_DNA"/>
</dbReference>
<feature type="domain" description="Lipoyl-binding" evidence="5">
    <location>
        <begin position="22"/>
        <end position="103"/>
    </location>
</feature>
<dbReference type="RefSeq" id="WP_179584977.1">
    <property type="nucleotide sequence ID" value="NZ_JACBYR010000001.1"/>
</dbReference>
<organism evidence="6 7">
    <name type="scientific">Pigmentiphaga litoralis</name>
    <dbReference type="NCBI Taxonomy" id="516702"/>
    <lineage>
        <taxon>Bacteria</taxon>
        <taxon>Pseudomonadati</taxon>
        <taxon>Pseudomonadota</taxon>
        <taxon>Betaproteobacteria</taxon>
        <taxon>Burkholderiales</taxon>
        <taxon>Alcaligenaceae</taxon>
        <taxon>Pigmentiphaga</taxon>
    </lineage>
</organism>
<evidence type="ECO:0000256" key="4">
    <source>
        <dbReference type="PIRSR" id="PIRSR617453-50"/>
    </source>
</evidence>
<gene>
    <name evidence="3" type="primary">gcvH</name>
    <name evidence="6" type="ORF">FHW18_001545</name>
</gene>
<dbReference type="Pfam" id="PF01597">
    <property type="entry name" value="GCV_H"/>
    <property type="match status" value="1"/>
</dbReference>
<dbReference type="PANTHER" id="PTHR11715:SF3">
    <property type="entry name" value="GLYCINE CLEAVAGE SYSTEM H PROTEIN-RELATED"/>
    <property type="match status" value="1"/>
</dbReference>
<dbReference type="CDD" id="cd06848">
    <property type="entry name" value="GCS_H"/>
    <property type="match status" value="1"/>
</dbReference>
<dbReference type="HAMAP" id="MF_00272">
    <property type="entry name" value="GcvH"/>
    <property type="match status" value="1"/>
</dbReference>
<dbReference type="GO" id="GO:0005960">
    <property type="term" value="C:glycine cleavage complex"/>
    <property type="evidence" value="ECO:0007669"/>
    <property type="project" value="InterPro"/>
</dbReference>
<dbReference type="GO" id="GO:0009249">
    <property type="term" value="P:protein lipoylation"/>
    <property type="evidence" value="ECO:0007669"/>
    <property type="project" value="TreeGrafter"/>
</dbReference>
<dbReference type="PROSITE" id="PS00189">
    <property type="entry name" value="LIPOYL"/>
    <property type="match status" value="1"/>
</dbReference>
<evidence type="ECO:0000313" key="7">
    <source>
        <dbReference type="Proteomes" id="UP000542125"/>
    </source>
</evidence>
<evidence type="ECO:0000256" key="3">
    <source>
        <dbReference type="HAMAP-Rule" id="MF_00272"/>
    </source>
</evidence>
<keyword evidence="7" id="KW-1185">Reference proteome</keyword>
<sequence length="126" mass="13720">MPTPPDRHYAVTHEWIRTEDDLIVVGITDTAQDRLGDLVFVGDVKVGTRLAAGDPAGVVESVKTASDIHAPVTGDVIAFNDALSDNPGLLNESPYDTWIFKMRAENPDERSGWLDAAGYEERAGIR</sequence>
<protein>
    <recommendedName>
        <fullName evidence="3">Glycine cleavage system H protein</fullName>
    </recommendedName>
</protein>
<comment type="subunit">
    <text evidence="3">The glycine cleavage system is composed of four proteins: P, T, L and H.</text>
</comment>
<keyword evidence="2 3" id="KW-0450">Lipoyl</keyword>
<dbReference type="GO" id="GO:0019464">
    <property type="term" value="P:glycine decarboxylation via glycine cleavage system"/>
    <property type="evidence" value="ECO:0007669"/>
    <property type="project" value="UniProtKB-UniRule"/>
</dbReference>
<comment type="cofactor">
    <cofactor evidence="3">
        <name>(R)-lipoate</name>
        <dbReference type="ChEBI" id="CHEBI:83088"/>
    </cofactor>
    <text evidence="3">Binds 1 lipoyl cofactor covalently.</text>
</comment>
<dbReference type="InterPro" id="IPR002930">
    <property type="entry name" value="GCV_H"/>
</dbReference>
<dbReference type="PROSITE" id="PS50968">
    <property type="entry name" value="BIOTINYL_LIPOYL"/>
    <property type="match status" value="1"/>
</dbReference>
<evidence type="ECO:0000256" key="1">
    <source>
        <dbReference type="ARBA" id="ARBA00009249"/>
    </source>
</evidence>
<dbReference type="NCBIfam" id="NF002270">
    <property type="entry name" value="PRK01202.1"/>
    <property type="match status" value="1"/>
</dbReference>
<comment type="function">
    <text evidence="3">The glycine cleavage system catalyzes the degradation of glycine. The H protein shuttles the methylamine group of glycine from the P protein to the T protein.</text>
</comment>
<dbReference type="Proteomes" id="UP000542125">
    <property type="component" value="Unassembled WGS sequence"/>
</dbReference>
<comment type="caution">
    <text evidence="6">The sequence shown here is derived from an EMBL/GenBank/DDBJ whole genome shotgun (WGS) entry which is preliminary data.</text>
</comment>
<proteinExistence type="inferred from homology"/>
<feature type="modified residue" description="N6-lipoyllysine" evidence="3 4">
    <location>
        <position position="63"/>
    </location>
</feature>
<evidence type="ECO:0000259" key="5">
    <source>
        <dbReference type="PROSITE" id="PS50968"/>
    </source>
</evidence>
<dbReference type="Gene3D" id="2.40.50.100">
    <property type="match status" value="1"/>
</dbReference>
<dbReference type="GO" id="GO:0005829">
    <property type="term" value="C:cytosol"/>
    <property type="evidence" value="ECO:0007669"/>
    <property type="project" value="TreeGrafter"/>
</dbReference>
<dbReference type="AlphaFoldDB" id="A0A7Y9LJT4"/>
<reference evidence="6 7" key="1">
    <citation type="submission" date="2020-07" db="EMBL/GenBank/DDBJ databases">
        <title>Genomic Encyclopedia of Type Strains, Phase IV (KMG-V): Genome sequencing to study the core and pangenomes of soil and plant-associated prokaryotes.</title>
        <authorList>
            <person name="Whitman W."/>
        </authorList>
    </citation>
    <scope>NUCLEOTIDE SEQUENCE [LARGE SCALE GENOMIC DNA]</scope>
    <source>
        <strain evidence="6 7">SAS40</strain>
    </source>
</reference>
<dbReference type="InterPro" id="IPR033753">
    <property type="entry name" value="GCV_H/Fam206"/>
</dbReference>
<evidence type="ECO:0000256" key="2">
    <source>
        <dbReference type="ARBA" id="ARBA00022823"/>
    </source>
</evidence>
<dbReference type="SUPFAM" id="SSF51230">
    <property type="entry name" value="Single hybrid motif"/>
    <property type="match status" value="1"/>
</dbReference>
<dbReference type="InterPro" id="IPR011053">
    <property type="entry name" value="Single_hybrid_motif"/>
</dbReference>